<dbReference type="InterPro" id="IPR045336">
    <property type="entry name" value="MmgE_PrpD_N"/>
</dbReference>
<proteinExistence type="inferred from homology"/>
<evidence type="ECO:0000313" key="5">
    <source>
        <dbReference type="Proteomes" id="UP000578036"/>
    </source>
</evidence>
<dbReference type="AlphaFoldDB" id="A0A7W4VE59"/>
<dbReference type="Gene3D" id="3.30.1330.120">
    <property type="entry name" value="2-methylcitrate dehydratase PrpD"/>
    <property type="match status" value="1"/>
</dbReference>
<dbReference type="Proteomes" id="UP000578036">
    <property type="component" value="Unassembled WGS sequence"/>
</dbReference>
<dbReference type="RefSeq" id="WP_260154493.1">
    <property type="nucleotide sequence ID" value="NZ_JACHWF010000006.1"/>
</dbReference>
<accession>A0A7W4VE59</accession>
<dbReference type="InterPro" id="IPR036148">
    <property type="entry name" value="MmgE/PrpD_sf"/>
</dbReference>
<feature type="domain" description="MmgE/PrpD C-terminal" evidence="3">
    <location>
        <begin position="287"/>
        <end position="433"/>
    </location>
</feature>
<dbReference type="InterPro" id="IPR005656">
    <property type="entry name" value="MmgE_PrpD"/>
</dbReference>
<evidence type="ECO:0000313" key="4">
    <source>
        <dbReference type="EMBL" id="MBB3009963.1"/>
    </source>
</evidence>
<comment type="caution">
    <text evidence="4">The sequence shown here is derived from an EMBL/GenBank/DDBJ whole genome shotgun (WGS) entry which is preliminary data.</text>
</comment>
<reference evidence="4 5" key="1">
    <citation type="submission" date="2020-08" db="EMBL/GenBank/DDBJ databases">
        <title>Genomic Encyclopedia of Type Strains, Phase IV (KMG-V): Genome sequencing to study the core and pangenomes of soil and plant-associated prokaryotes.</title>
        <authorList>
            <person name="Whitman W."/>
        </authorList>
    </citation>
    <scope>NUCLEOTIDE SEQUENCE [LARGE SCALE GENOMIC DNA]</scope>
    <source>
        <strain evidence="4 5">SLV-2362</strain>
    </source>
</reference>
<feature type="domain" description="MmgE/PrpD N-terminal" evidence="2">
    <location>
        <begin position="13"/>
        <end position="256"/>
    </location>
</feature>
<sequence>MTKIMQSNPSAAQRIAAFAASFQANFLDQADRNLCARSLADTFAVAVAGRNEHAPQAALRYLENAQLLLASGTGATSATLWGRTERASPEIAAWWNGIAGHVLDYDDVTVPMRGHPSVVLWPALLALAEARALPPARLAPAFAVGMEVICKLSRGMALNHYAAGWHATASIGAIGTTVACAYLLGLAPARIVHAIGLAVAQTAGSRENVGTEAKSFQAGHANAVAVRAACLAESGFEAGAHALDGPHGFVRLYAGGDVGEGNIAEWLASLGQAPLEMRRSGLDVKQYPMCYATHRALDAVLALRRANGLRLEDVVRVNVLTSHGALVPLVHPRPRTGLEGKFSMAYAMAAALQDGAVRLTSFVDSSVQRPEIQAFLPRVHATEAAGPSAPRWAEVTLQMHDGRHLNAHVQTLHGSTQQPLTDAELIAKLDDCLLWGNQANDCTNTPRGAELLATCLQLSDAPARELVARLQRAIQ</sequence>
<keyword evidence="5" id="KW-1185">Reference proteome</keyword>
<name>A0A7W4VE59_9BURK</name>
<dbReference type="SUPFAM" id="SSF103378">
    <property type="entry name" value="2-methylcitrate dehydratase PrpD"/>
    <property type="match status" value="1"/>
</dbReference>
<dbReference type="GO" id="GO:0016829">
    <property type="term" value="F:lyase activity"/>
    <property type="evidence" value="ECO:0007669"/>
    <property type="project" value="InterPro"/>
</dbReference>
<dbReference type="Gene3D" id="1.10.4100.10">
    <property type="entry name" value="2-methylcitrate dehydratase PrpD"/>
    <property type="match status" value="1"/>
</dbReference>
<dbReference type="InterPro" id="IPR045337">
    <property type="entry name" value="MmgE_PrpD_C"/>
</dbReference>
<protein>
    <submittedName>
        <fullName evidence="4">2-methylcitrate dehydratase PrpD</fullName>
    </submittedName>
</protein>
<organism evidence="4 5">
    <name type="scientific">Cupriavidus alkaliphilus</name>
    <dbReference type="NCBI Taxonomy" id="942866"/>
    <lineage>
        <taxon>Bacteria</taxon>
        <taxon>Pseudomonadati</taxon>
        <taxon>Pseudomonadota</taxon>
        <taxon>Betaproteobacteria</taxon>
        <taxon>Burkholderiales</taxon>
        <taxon>Burkholderiaceae</taxon>
        <taxon>Cupriavidus</taxon>
    </lineage>
</organism>
<comment type="similarity">
    <text evidence="1">Belongs to the PrpD family.</text>
</comment>
<dbReference type="Pfam" id="PF03972">
    <property type="entry name" value="MmgE_PrpD_N"/>
    <property type="match status" value="1"/>
</dbReference>
<dbReference type="PANTHER" id="PTHR16943:SF8">
    <property type="entry name" value="2-METHYLCITRATE DEHYDRATASE"/>
    <property type="match status" value="1"/>
</dbReference>
<dbReference type="InterPro" id="IPR042183">
    <property type="entry name" value="MmgE/PrpD_sf_1"/>
</dbReference>
<evidence type="ECO:0000256" key="1">
    <source>
        <dbReference type="ARBA" id="ARBA00006174"/>
    </source>
</evidence>
<dbReference type="PANTHER" id="PTHR16943">
    <property type="entry name" value="2-METHYLCITRATE DEHYDRATASE-RELATED"/>
    <property type="match status" value="1"/>
</dbReference>
<gene>
    <name evidence="4" type="ORF">FHX61_004639</name>
</gene>
<dbReference type="EMBL" id="JACHWF010000006">
    <property type="protein sequence ID" value="MBB3009963.1"/>
    <property type="molecule type" value="Genomic_DNA"/>
</dbReference>
<dbReference type="Pfam" id="PF19305">
    <property type="entry name" value="MmgE_PrpD_C"/>
    <property type="match status" value="1"/>
</dbReference>
<evidence type="ECO:0000259" key="2">
    <source>
        <dbReference type="Pfam" id="PF03972"/>
    </source>
</evidence>
<dbReference type="InterPro" id="IPR042188">
    <property type="entry name" value="MmgE/PrpD_sf_2"/>
</dbReference>
<evidence type="ECO:0000259" key="3">
    <source>
        <dbReference type="Pfam" id="PF19305"/>
    </source>
</evidence>